<feature type="transmembrane region" description="Helical" evidence="7">
    <location>
        <begin position="261"/>
        <end position="288"/>
    </location>
</feature>
<keyword evidence="12" id="KW-1185">Reference proteome</keyword>
<name>A0A8T9MZ26_9NEIS</name>
<dbReference type="EMBL" id="CP091521">
    <property type="protein sequence ID" value="UOP05738.2"/>
    <property type="molecule type" value="Genomic_DNA"/>
</dbReference>
<evidence type="ECO:0000313" key="11">
    <source>
        <dbReference type="EMBL" id="UOP05738.2"/>
    </source>
</evidence>
<dbReference type="Proteomes" id="UP000831534">
    <property type="component" value="Chromosome"/>
</dbReference>
<keyword evidence="5 7" id="KW-1133">Transmembrane helix</keyword>
<feature type="transmembrane region" description="Helical" evidence="7">
    <location>
        <begin position="95"/>
        <end position="117"/>
    </location>
</feature>
<comment type="subcellular location">
    <subcellularLocation>
        <location evidence="1">Cell membrane</location>
        <topology evidence="1">Multi-pass membrane protein</topology>
    </subcellularLocation>
</comment>
<feature type="transmembrane region" description="Helical" evidence="7">
    <location>
        <begin position="300"/>
        <end position="317"/>
    </location>
</feature>
<keyword evidence="4 7" id="KW-0812">Transmembrane</keyword>
<evidence type="ECO:0000259" key="8">
    <source>
        <dbReference type="Pfam" id="PF01773"/>
    </source>
</evidence>
<dbReference type="Pfam" id="PF07670">
    <property type="entry name" value="Gate"/>
    <property type="match status" value="1"/>
</dbReference>
<dbReference type="InterPro" id="IPR008276">
    <property type="entry name" value="C_nuclsd_transpt"/>
</dbReference>
<dbReference type="GO" id="GO:0015293">
    <property type="term" value="F:symporter activity"/>
    <property type="evidence" value="ECO:0007669"/>
    <property type="project" value="TreeGrafter"/>
</dbReference>
<proteinExistence type="inferred from homology"/>
<keyword evidence="6 7" id="KW-0472">Membrane</keyword>
<comment type="similarity">
    <text evidence="2 7">Belongs to the concentrative nucleoside transporter (CNT) (TC 2.A.41) family.</text>
</comment>
<dbReference type="RefSeq" id="WP_342663291.1">
    <property type="nucleotide sequence ID" value="NZ_CP091521.1"/>
</dbReference>
<dbReference type="Pfam" id="PF01773">
    <property type="entry name" value="Nucleos_tra2_N"/>
    <property type="match status" value="1"/>
</dbReference>
<evidence type="ECO:0000259" key="9">
    <source>
        <dbReference type="Pfam" id="PF07662"/>
    </source>
</evidence>
<accession>A0A8T9MZ26</accession>
<feature type="transmembrane region" description="Helical" evidence="7">
    <location>
        <begin position="396"/>
        <end position="419"/>
    </location>
</feature>
<evidence type="ECO:0000256" key="2">
    <source>
        <dbReference type="ARBA" id="ARBA00009033"/>
    </source>
</evidence>
<sequence length="421" mass="43722">MMSVFNSLLGMLLLPALAFALSRHRRAVNWRTVGTAFALQLGIGAFVLYVPQGRLVLEKLSAGIVAVLGYGNEGIAFLFGGLAGDKMFELFGSGGFVFAFRVLPMIVFFSALIALLYHVGVMTRLIRVIGGALQRLLGTSRPESMSAAANIFVGLTEAPLVIKPYLPQMTRSELFAVMTGGLASIAGSVLGSLVGLGVPADYLIAASFMAAPGGLLFAKLLYPETETPAYDPARTLGFADDNRPANAIDAVASGAETGLKIALSVAAMLIAFVALIALFNGIIGGVGGWFGAADLSLEKILGWLLAPVAWLVGAPWAEAQTAVSFIGQKLVVNEFVAYANFAEYVKAGAQTLSPKTQAVVTFALCGFANFSSIAILVGGLSVMAPERRGDIARMGMLALLAGSLSNLMSAAVAGLFIGLSA</sequence>
<feature type="transmembrane region" description="Helical" evidence="7">
    <location>
        <begin position="62"/>
        <end position="83"/>
    </location>
</feature>
<dbReference type="PANTHER" id="PTHR10590:SF4">
    <property type="entry name" value="SOLUTE CARRIER FAMILY 28 MEMBER 3"/>
    <property type="match status" value="1"/>
</dbReference>
<organism evidence="11 12">
    <name type="scientific">Conchiformibius kuhniae</name>
    <dbReference type="NCBI Taxonomy" id="211502"/>
    <lineage>
        <taxon>Bacteria</taxon>
        <taxon>Pseudomonadati</taxon>
        <taxon>Pseudomonadota</taxon>
        <taxon>Betaproteobacteria</taxon>
        <taxon>Neisseriales</taxon>
        <taxon>Neisseriaceae</taxon>
        <taxon>Conchiformibius</taxon>
    </lineage>
</organism>
<feature type="domain" description="Nucleoside transporter/FeoB GTPase Gate" evidence="10">
    <location>
        <begin position="99"/>
        <end position="196"/>
    </location>
</feature>
<protein>
    <recommendedName>
        <fullName evidence="7">Nucleoside permease</fullName>
    </recommendedName>
</protein>
<dbReference type="AlphaFoldDB" id="A0A8T9MZ26"/>
<keyword evidence="7" id="KW-0813">Transport</keyword>
<keyword evidence="3" id="KW-1003">Cell membrane</keyword>
<reference evidence="11" key="2">
    <citation type="submission" date="2024-09" db="EMBL/GenBank/DDBJ databases">
        <authorList>
            <person name="Veyrier F.J."/>
        </authorList>
    </citation>
    <scope>NUCLEOTIDE SEQUENCE</scope>
    <source>
        <strain evidence="11">17694</strain>
    </source>
</reference>
<dbReference type="InterPro" id="IPR011642">
    <property type="entry name" value="Gate_dom"/>
</dbReference>
<dbReference type="NCBIfam" id="TIGR00804">
    <property type="entry name" value="nupC"/>
    <property type="match status" value="1"/>
</dbReference>
<dbReference type="Pfam" id="PF07662">
    <property type="entry name" value="Nucleos_tra2_C"/>
    <property type="match status" value="1"/>
</dbReference>
<feature type="domain" description="Concentrative nucleoside transporter N-terminal" evidence="8">
    <location>
        <begin position="9"/>
        <end position="82"/>
    </location>
</feature>
<feature type="transmembrane region" description="Helical" evidence="7">
    <location>
        <begin position="359"/>
        <end position="384"/>
    </location>
</feature>
<dbReference type="KEGG" id="ckh:LVJ77_01375"/>
<feature type="domain" description="Concentrative nucleoside transporter C-terminal" evidence="9">
    <location>
        <begin position="202"/>
        <end position="414"/>
    </location>
</feature>
<dbReference type="InterPro" id="IPR002668">
    <property type="entry name" value="CNT_N_dom"/>
</dbReference>
<evidence type="ECO:0000256" key="1">
    <source>
        <dbReference type="ARBA" id="ARBA00004651"/>
    </source>
</evidence>
<evidence type="ECO:0000256" key="6">
    <source>
        <dbReference type="ARBA" id="ARBA00023136"/>
    </source>
</evidence>
<dbReference type="InterPro" id="IPR018270">
    <property type="entry name" value="C_nuclsd_transpt_met_bac"/>
</dbReference>
<dbReference type="PANTHER" id="PTHR10590">
    <property type="entry name" value="SODIUM/NUCLEOSIDE COTRANSPORTER"/>
    <property type="match status" value="1"/>
</dbReference>
<evidence type="ECO:0000259" key="10">
    <source>
        <dbReference type="Pfam" id="PF07670"/>
    </source>
</evidence>
<feature type="transmembrane region" description="Helical" evidence="7">
    <location>
        <begin position="30"/>
        <end position="50"/>
    </location>
</feature>
<evidence type="ECO:0000256" key="4">
    <source>
        <dbReference type="ARBA" id="ARBA00022692"/>
    </source>
</evidence>
<dbReference type="GO" id="GO:0005337">
    <property type="term" value="F:nucleoside transmembrane transporter activity"/>
    <property type="evidence" value="ECO:0007669"/>
    <property type="project" value="InterPro"/>
</dbReference>
<evidence type="ECO:0000256" key="7">
    <source>
        <dbReference type="RuleBase" id="RU362018"/>
    </source>
</evidence>
<gene>
    <name evidence="11" type="ORF">LVJ77_01375</name>
</gene>
<evidence type="ECO:0000256" key="3">
    <source>
        <dbReference type="ARBA" id="ARBA00022475"/>
    </source>
</evidence>
<feature type="transmembrane region" description="Helical" evidence="7">
    <location>
        <begin position="174"/>
        <end position="195"/>
    </location>
</feature>
<feature type="transmembrane region" description="Helical" evidence="7">
    <location>
        <begin position="202"/>
        <end position="222"/>
    </location>
</feature>
<reference evidence="11" key="1">
    <citation type="journal article" date="2022" name="Res Sq">
        <title>Evolution of multicellular longitudinally dividing oral cavity symbionts (Neisseriaceae).</title>
        <authorList>
            <person name="Nyongesa S."/>
            <person name="Weber P."/>
            <person name="Bernet E."/>
            <person name="Pullido F."/>
            <person name="Nieckarz M."/>
            <person name="Delaby M."/>
            <person name="Nieves C."/>
            <person name="Viehboeck T."/>
            <person name="Krause N."/>
            <person name="Rivera-Millot A."/>
            <person name="Nakamura A."/>
            <person name="Vischer N."/>
            <person name="VanNieuwenhze M."/>
            <person name="Brun Y."/>
            <person name="Cava F."/>
            <person name="Bulgheresi S."/>
            <person name="Veyrier F."/>
        </authorList>
    </citation>
    <scope>NUCLEOTIDE SEQUENCE</scope>
    <source>
        <strain evidence="11">17694</strain>
    </source>
</reference>
<dbReference type="InterPro" id="IPR011657">
    <property type="entry name" value="CNT_C_dom"/>
</dbReference>
<evidence type="ECO:0000256" key="5">
    <source>
        <dbReference type="ARBA" id="ARBA00022989"/>
    </source>
</evidence>
<evidence type="ECO:0000313" key="12">
    <source>
        <dbReference type="Proteomes" id="UP000831534"/>
    </source>
</evidence>
<dbReference type="GO" id="GO:0005886">
    <property type="term" value="C:plasma membrane"/>
    <property type="evidence" value="ECO:0007669"/>
    <property type="project" value="UniProtKB-SubCell"/>
</dbReference>